<sequence length="129" mass="14708">MNTLADYGDESDEDSPRRRSFHAEPTTANISANSGPSSEHSPRLQKSPEHSPRLQKSPEHSPRPRRDSDMMFDDGDVMFDEPRRYSSFSDRSDHSEQMEFREPPPPKRKVDHSPSPSLPTPTKLPQVHS</sequence>
<dbReference type="AlphaFoldDB" id="A0A3P7JA94"/>
<feature type="compositionally biased region" description="Basic and acidic residues" evidence="1">
    <location>
        <begin position="40"/>
        <end position="69"/>
    </location>
</feature>
<evidence type="ECO:0000313" key="3">
    <source>
        <dbReference type="Proteomes" id="UP000270094"/>
    </source>
</evidence>
<feature type="compositionally biased region" description="Polar residues" evidence="1">
    <location>
        <begin position="26"/>
        <end position="39"/>
    </location>
</feature>
<keyword evidence="3" id="KW-1185">Reference proteome</keyword>
<protein>
    <submittedName>
        <fullName evidence="2">Uncharacterized protein</fullName>
    </submittedName>
</protein>
<dbReference type="Proteomes" id="UP000270094">
    <property type="component" value="Unassembled WGS sequence"/>
</dbReference>
<feature type="compositionally biased region" description="Low complexity" evidence="1">
    <location>
        <begin position="120"/>
        <end position="129"/>
    </location>
</feature>
<feature type="compositionally biased region" description="Acidic residues" evidence="1">
    <location>
        <begin position="70"/>
        <end position="79"/>
    </location>
</feature>
<feature type="region of interest" description="Disordered" evidence="1">
    <location>
        <begin position="1"/>
        <end position="129"/>
    </location>
</feature>
<proteinExistence type="predicted"/>
<accession>A0A3P7JA94</accession>
<evidence type="ECO:0000256" key="1">
    <source>
        <dbReference type="SAM" id="MobiDB-lite"/>
    </source>
</evidence>
<dbReference type="EMBL" id="UYYB01107973">
    <property type="protein sequence ID" value="VDM80266.1"/>
    <property type="molecule type" value="Genomic_DNA"/>
</dbReference>
<organism evidence="2 3">
    <name type="scientific">Strongylus vulgaris</name>
    <name type="common">Blood worm</name>
    <dbReference type="NCBI Taxonomy" id="40348"/>
    <lineage>
        <taxon>Eukaryota</taxon>
        <taxon>Metazoa</taxon>
        <taxon>Ecdysozoa</taxon>
        <taxon>Nematoda</taxon>
        <taxon>Chromadorea</taxon>
        <taxon>Rhabditida</taxon>
        <taxon>Rhabditina</taxon>
        <taxon>Rhabditomorpha</taxon>
        <taxon>Strongyloidea</taxon>
        <taxon>Strongylidae</taxon>
        <taxon>Strongylus</taxon>
    </lineage>
</organism>
<gene>
    <name evidence="2" type="ORF">SVUK_LOCUS15264</name>
</gene>
<dbReference type="OrthoDB" id="10429356at2759"/>
<feature type="compositionally biased region" description="Basic and acidic residues" evidence="1">
    <location>
        <begin position="80"/>
        <end position="105"/>
    </location>
</feature>
<reference evidence="2 3" key="1">
    <citation type="submission" date="2018-11" db="EMBL/GenBank/DDBJ databases">
        <authorList>
            <consortium name="Pathogen Informatics"/>
        </authorList>
    </citation>
    <scope>NUCLEOTIDE SEQUENCE [LARGE SCALE GENOMIC DNA]</scope>
</reference>
<name>A0A3P7JA94_STRVU</name>
<evidence type="ECO:0000313" key="2">
    <source>
        <dbReference type="EMBL" id="VDM80266.1"/>
    </source>
</evidence>